<organism evidence="5 6">
    <name type="scientific">Streptomyces ureilyticus</name>
    <dbReference type="NCBI Taxonomy" id="1775131"/>
    <lineage>
        <taxon>Bacteria</taxon>
        <taxon>Bacillati</taxon>
        <taxon>Actinomycetota</taxon>
        <taxon>Actinomycetes</taxon>
        <taxon>Kitasatosporales</taxon>
        <taxon>Streptomycetaceae</taxon>
        <taxon>Streptomyces</taxon>
    </lineage>
</organism>
<proteinExistence type="predicted"/>
<dbReference type="EMBL" id="JAAKZX010000144">
    <property type="protein sequence ID" value="NGO46782.1"/>
    <property type="molecule type" value="Genomic_DNA"/>
</dbReference>
<sequence length="319" mass="35284">MDSVTFSTNDVEHARVEVGRILSPHRLTPQADHVVTLRLAARKLGDVGVVDLDYGGPVRVQPEPLPSFYLVQMPYCGSGVVRHAGRSVFATAETAVVISPQEPFEKEWSAGTPHRLFYVQRSSVDRELQRLLGHAPSEPVRFELGASTTTPQARAWRRGVDFFAEELAHAGDSSLLDHPSVARRFEEALVGQLLVTYRHNYSDELSSPAAHRPPSRLIRRACALIQDHHTEPLTVGDVAEALAVSVRTLQEAFRRDLDSTPMAYLRACRLDAVRRDLRAAESGTSVTSIALAHGFVHMGRFASEYRTRFGESPSTTLRG</sequence>
<name>A0ABX0DXV4_9ACTN</name>
<dbReference type="InterPro" id="IPR018060">
    <property type="entry name" value="HTH_AraC"/>
</dbReference>
<dbReference type="InterPro" id="IPR009057">
    <property type="entry name" value="Homeodomain-like_sf"/>
</dbReference>
<evidence type="ECO:0000313" key="5">
    <source>
        <dbReference type="EMBL" id="NGO46782.1"/>
    </source>
</evidence>
<keyword evidence="1" id="KW-0805">Transcription regulation</keyword>
<protein>
    <submittedName>
        <fullName evidence="5">AraC family transcriptional regulator</fullName>
    </submittedName>
</protein>
<reference evidence="5 6" key="1">
    <citation type="submission" date="2020-02" db="EMBL/GenBank/DDBJ databases">
        <title>Whole-genome analyses of novel actinobacteria.</title>
        <authorList>
            <person name="Sahin N."/>
            <person name="Tokatli A."/>
        </authorList>
    </citation>
    <scope>NUCLEOTIDE SEQUENCE [LARGE SCALE GENOMIC DNA]</scope>
    <source>
        <strain evidence="5 6">YC419</strain>
    </source>
</reference>
<dbReference type="SMART" id="SM00342">
    <property type="entry name" value="HTH_ARAC"/>
    <property type="match status" value="1"/>
</dbReference>
<evidence type="ECO:0000313" key="6">
    <source>
        <dbReference type="Proteomes" id="UP001518140"/>
    </source>
</evidence>
<dbReference type="SUPFAM" id="SSF46689">
    <property type="entry name" value="Homeodomain-like"/>
    <property type="match status" value="1"/>
</dbReference>
<dbReference type="PANTHER" id="PTHR46796">
    <property type="entry name" value="HTH-TYPE TRANSCRIPTIONAL ACTIVATOR RHAS-RELATED"/>
    <property type="match status" value="1"/>
</dbReference>
<accession>A0ABX0DXV4</accession>
<dbReference type="Gene3D" id="1.10.10.60">
    <property type="entry name" value="Homeodomain-like"/>
    <property type="match status" value="1"/>
</dbReference>
<dbReference type="InterPro" id="IPR050204">
    <property type="entry name" value="AraC_XylS_family_regulators"/>
</dbReference>
<feature type="domain" description="HTH araC/xylS-type" evidence="4">
    <location>
        <begin position="219"/>
        <end position="319"/>
    </location>
</feature>
<dbReference type="PROSITE" id="PS00041">
    <property type="entry name" value="HTH_ARAC_FAMILY_1"/>
    <property type="match status" value="1"/>
</dbReference>
<dbReference type="Pfam" id="PF14525">
    <property type="entry name" value="AraC_binding_2"/>
    <property type="match status" value="1"/>
</dbReference>
<dbReference type="RefSeq" id="WP_165343310.1">
    <property type="nucleotide sequence ID" value="NZ_JAAKZX010000144.1"/>
</dbReference>
<dbReference type="InterPro" id="IPR035418">
    <property type="entry name" value="AraC-bd_2"/>
</dbReference>
<keyword evidence="2" id="KW-0238">DNA-binding</keyword>
<gene>
    <name evidence="5" type="ORF">G6048_33245</name>
</gene>
<dbReference type="Pfam" id="PF12833">
    <property type="entry name" value="HTH_18"/>
    <property type="match status" value="1"/>
</dbReference>
<evidence type="ECO:0000256" key="2">
    <source>
        <dbReference type="ARBA" id="ARBA00023125"/>
    </source>
</evidence>
<dbReference type="PROSITE" id="PS01124">
    <property type="entry name" value="HTH_ARAC_FAMILY_2"/>
    <property type="match status" value="1"/>
</dbReference>
<evidence type="ECO:0000256" key="1">
    <source>
        <dbReference type="ARBA" id="ARBA00023015"/>
    </source>
</evidence>
<keyword evidence="6" id="KW-1185">Reference proteome</keyword>
<evidence type="ECO:0000259" key="4">
    <source>
        <dbReference type="PROSITE" id="PS01124"/>
    </source>
</evidence>
<dbReference type="Proteomes" id="UP001518140">
    <property type="component" value="Unassembled WGS sequence"/>
</dbReference>
<dbReference type="InterPro" id="IPR018062">
    <property type="entry name" value="HTH_AraC-typ_CS"/>
</dbReference>
<dbReference type="PANTHER" id="PTHR46796:SF12">
    <property type="entry name" value="HTH-TYPE DNA-BINDING TRANSCRIPTIONAL ACTIVATOR EUTR"/>
    <property type="match status" value="1"/>
</dbReference>
<comment type="caution">
    <text evidence="5">The sequence shown here is derived from an EMBL/GenBank/DDBJ whole genome shotgun (WGS) entry which is preliminary data.</text>
</comment>
<evidence type="ECO:0000256" key="3">
    <source>
        <dbReference type="ARBA" id="ARBA00023163"/>
    </source>
</evidence>
<keyword evidence="3" id="KW-0804">Transcription</keyword>